<evidence type="ECO:0000313" key="10">
    <source>
        <dbReference type="Proteomes" id="UP001186944"/>
    </source>
</evidence>
<dbReference type="Pfam" id="PF02828">
    <property type="entry name" value="L27"/>
    <property type="match status" value="1"/>
</dbReference>
<evidence type="ECO:0000259" key="6">
    <source>
        <dbReference type="PROSITE" id="PS50052"/>
    </source>
</evidence>
<dbReference type="Gene3D" id="3.40.50.300">
    <property type="entry name" value="P-loop containing nucleotide triphosphate hydrolases"/>
    <property type="match status" value="1"/>
</dbReference>
<comment type="similarity">
    <text evidence="1">Belongs to the MAGUK family.</text>
</comment>
<evidence type="ECO:0008006" key="11">
    <source>
        <dbReference type="Google" id="ProtNLM"/>
    </source>
</evidence>
<feature type="domain" description="L27" evidence="8">
    <location>
        <begin position="106"/>
        <end position="159"/>
    </location>
</feature>
<dbReference type="InterPro" id="IPR001478">
    <property type="entry name" value="PDZ"/>
</dbReference>
<dbReference type="Proteomes" id="UP001186944">
    <property type="component" value="Unassembled WGS sequence"/>
</dbReference>
<dbReference type="SUPFAM" id="SSF50044">
    <property type="entry name" value="SH3-domain"/>
    <property type="match status" value="1"/>
</dbReference>
<evidence type="ECO:0000256" key="3">
    <source>
        <dbReference type="PROSITE-ProRule" id="PRU00192"/>
    </source>
</evidence>
<protein>
    <recommendedName>
        <fullName evidence="11">MAGUK p55 subfamily member 7</fullName>
    </recommendedName>
</protein>
<dbReference type="CDD" id="cd00071">
    <property type="entry name" value="GMPK"/>
    <property type="match status" value="1"/>
</dbReference>
<evidence type="ECO:0000259" key="8">
    <source>
        <dbReference type="PROSITE" id="PS51022"/>
    </source>
</evidence>
<proteinExistence type="inferred from homology"/>
<evidence type="ECO:0000256" key="2">
    <source>
        <dbReference type="ARBA" id="ARBA00022443"/>
    </source>
</evidence>
<dbReference type="SMART" id="SM00228">
    <property type="entry name" value="PDZ"/>
    <property type="match status" value="1"/>
</dbReference>
<dbReference type="SMART" id="SM00072">
    <property type="entry name" value="GuKc"/>
    <property type="match status" value="1"/>
</dbReference>
<dbReference type="AlphaFoldDB" id="A0AA88XDQ6"/>
<accession>A0AA88XDQ6</accession>
<dbReference type="PROSITE" id="PS50052">
    <property type="entry name" value="GUANYLATE_KINASE_2"/>
    <property type="match status" value="1"/>
</dbReference>
<dbReference type="PROSITE" id="PS00856">
    <property type="entry name" value="GUANYLATE_KINASE_1"/>
    <property type="match status" value="1"/>
</dbReference>
<dbReference type="InterPro" id="IPR008145">
    <property type="entry name" value="GK/Ca_channel_bsu"/>
</dbReference>
<evidence type="ECO:0000256" key="4">
    <source>
        <dbReference type="SAM" id="MobiDB-lite"/>
    </source>
</evidence>
<dbReference type="InterPro" id="IPR036028">
    <property type="entry name" value="SH3-like_dom_sf"/>
</dbReference>
<sequence length="611" mass="69855">MSKMCQPIRALGGHICLPFGIKNTNLVEDIEFLLPVRFGEIPCSGCRGDVKNIKSLRRTDDDGRRTDDGRRAMTITHLSFAQLLPELSARLNISDADEVYIRRFFRKKDIQLIMKVFCDIRRSDTSSVADKLIQLLSRPHFQALLYAHDKVATHDYDEHIKAANQENGGDMVEEKIRIVQLIKRNEPLGVTIQRKDHTGTIEIARILHGGAAYRSGLVNVGDEIHEVNGIHFVGRDPNEIAQLLARLSGPVTMKLRPNIADGINRRISNVRVRCLFDYNPFEDPLTPCPHAGLSFRKGDILHIVSQDDPLWWQAHQERGVNSKSGLIPSRMLQERREILVKSNKEDGSGKRRRSRSLSPCRLSPRIPRSRRVRKMMYQAANNSEYEHGDIPTYEEVELLSPNINAPRPIVLIGAPNVGRNELKRRLIAWNPRHFVDIVPYTSRPKRPEEEEGREYHFVTRREMESGILARRFVEHGEFKGNLYGTRADSIQSAINSGRVCILTPSAKALPYLRTSDIKPYIIFICAPPLAKMKETRRKYDAMVTSDKGETFLFTDEELSAVVAKSSKIEAQYSHLFDKMIINDDLQWTLKELINITKTLETEPFWVPVTWT</sequence>
<dbReference type="InterPro" id="IPR008144">
    <property type="entry name" value="Guanylate_kin-like_dom"/>
</dbReference>
<dbReference type="InterPro" id="IPR036892">
    <property type="entry name" value="L27_dom_sf"/>
</dbReference>
<dbReference type="InterPro" id="IPR020590">
    <property type="entry name" value="Guanylate_kinase_CS"/>
</dbReference>
<evidence type="ECO:0000259" key="7">
    <source>
        <dbReference type="PROSITE" id="PS50106"/>
    </source>
</evidence>
<dbReference type="PROSITE" id="PS50106">
    <property type="entry name" value="PDZ"/>
    <property type="match status" value="1"/>
</dbReference>
<feature type="domain" description="SH3" evidence="5">
    <location>
        <begin position="267"/>
        <end position="337"/>
    </location>
</feature>
<evidence type="ECO:0000259" key="5">
    <source>
        <dbReference type="PROSITE" id="PS50002"/>
    </source>
</evidence>
<comment type="caution">
    <text evidence="9">The sequence shown here is derived from an EMBL/GenBank/DDBJ whole genome shotgun (WGS) entry which is preliminary data.</text>
</comment>
<keyword evidence="2 3" id="KW-0728">SH3 domain</keyword>
<feature type="compositionally biased region" description="Basic and acidic residues" evidence="4">
    <location>
        <begin position="340"/>
        <end position="349"/>
    </location>
</feature>
<organism evidence="9 10">
    <name type="scientific">Pinctada imbricata</name>
    <name type="common">Atlantic pearl-oyster</name>
    <name type="synonym">Pinctada martensii</name>
    <dbReference type="NCBI Taxonomy" id="66713"/>
    <lineage>
        <taxon>Eukaryota</taxon>
        <taxon>Metazoa</taxon>
        <taxon>Spiralia</taxon>
        <taxon>Lophotrochozoa</taxon>
        <taxon>Mollusca</taxon>
        <taxon>Bivalvia</taxon>
        <taxon>Autobranchia</taxon>
        <taxon>Pteriomorphia</taxon>
        <taxon>Pterioida</taxon>
        <taxon>Pterioidea</taxon>
        <taxon>Pteriidae</taxon>
        <taxon>Pinctada</taxon>
    </lineage>
</organism>
<reference evidence="9" key="1">
    <citation type="submission" date="2019-08" db="EMBL/GenBank/DDBJ databases">
        <title>The improved chromosome-level genome for the pearl oyster Pinctada fucata martensii using PacBio sequencing and Hi-C.</title>
        <authorList>
            <person name="Zheng Z."/>
        </authorList>
    </citation>
    <scope>NUCLEOTIDE SEQUENCE</scope>
    <source>
        <strain evidence="9">ZZ-2019</strain>
        <tissue evidence="9">Adductor muscle</tissue>
    </source>
</reference>
<dbReference type="SUPFAM" id="SSF52540">
    <property type="entry name" value="P-loop containing nucleoside triphosphate hydrolases"/>
    <property type="match status" value="1"/>
</dbReference>
<dbReference type="PROSITE" id="PS51022">
    <property type="entry name" value="L27"/>
    <property type="match status" value="1"/>
</dbReference>
<feature type="domain" description="PDZ" evidence="7">
    <location>
        <begin position="178"/>
        <end position="259"/>
    </location>
</feature>
<dbReference type="Pfam" id="PF00595">
    <property type="entry name" value="PDZ"/>
    <property type="match status" value="1"/>
</dbReference>
<dbReference type="FunFam" id="3.30.63.10:FF:000002">
    <property type="entry name" value="Guanylate kinase 1"/>
    <property type="match status" value="1"/>
</dbReference>
<dbReference type="SMART" id="SM00326">
    <property type="entry name" value="SH3"/>
    <property type="match status" value="1"/>
</dbReference>
<dbReference type="InterPro" id="IPR004172">
    <property type="entry name" value="L27_dom"/>
</dbReference>
<dbReference type="Gene3D" id="2.30.42.10">
    <property type="match status" value="1"/>
</dbReference>
<dbReference type="Pfam" id="PF00625">
    <property type="entry name" value="Guanylate_kin"/>
    <property type="match status" value="1"/>
</dbReference>
<dbReference type="Pfam" id="PF07653">
    <property type="entry name" value="SH3_2"/>
    <property type="match status" value="1"/>
</dbReference>
<dbReference type="CDD" id="cd11862">
    <property type="entry name" value="SH3_MPP"/>
    <property type="match status" value="1"/>
</dbReference>
<dbReference type="SUPFAM" id="SSF50156">
    <property type="entry name" value="PDZ domain-like"/>
    <property type="match status" value="1"/>
</dbReference>
<dbReference type="InterPro" id="IPR036034">
    <property type="entry name" value="PDZ_sf"/>
</dbReference>
<dbReference type="InterPro" id="IPR014775">
    <property type="entry name" value="L27_C"/>
</dbReference>
<dbReference type="InterPro" id="IPR001452">
    <property type="entry name" value="SH3_domain"/>
</dbReference>
<gene>
    <name evidence="9" type="ORF">FSP39_019138</name>
</gene>
<keyword evidence="10" id="KW-1185">Reference proteome</keyword>
<feature type="domain" description="Guanylate kinase-like" evidence="6">
    <location>
        <begin position="406"/>
        <end position="597"/>
    </location>
</feature>
<dbReference type="PROSITE" id="PS50002">
    <property type="entry name" value="SH3"/>
    <property type="match status" value="1"/>
</dbReference>
<dbReference type="SUPFAM" id="SSF101288">
    <property type="entry name" value="L27 domain"/>
    <property type="match status" value="1"/>
</dbReference>
<feature type="region of interest" description="Disordered" evidence="4">
    <location>
        <begin position="340"/>
        <end position="363"/>
    </location>
</feature>
<evidence type="ECO:0000256" key="1">
    <source>
        <dbReference type="ARBA" id="ARBA00007014"/>
    </source>
</evidence>
<dbReference type="InterPro" id="IPR027417">
    <property type="entry name" value="P-loop_NTPase"/>
</dbReference>
<dbReference type="Gene3D" id="1.10.287.650">
    <property type="entry name" value="L27 domain"/>
    <property type="match status" value="1"/>
</dbReference>
<dbReference type="EMBL" id="VSWD01000014">
    <property type="protein sequence ID" value="KAK3083309.1"/>
    <property type="molecule type" value="Genomic_DNA"/>
</dbReference>
<dbReference type="PANTHER" id="PTHR23122">
    <property type="entry name" value="MEMBRANE-ASSOCIATED GUANYLATE KINASE MAGUK"/>
    <property type="match status" value="1"/>
</dbReference>
<evidence type="ECO:0000313" key="9">
    <source>
        <dbReference type="EMBL" id="KAK3083309.1"/>
    </source>
</evidence>
<name>A0AA88XDQ6_PINIB</name>
<dbReference type="InterPro" id="IPR050716">
    <property type="entry name" value="MAGUK"/>
</dbReference>
<dbReference type="Gene3D" id="2.30.30.40">
    <property type="entry name" value="SH3 Domains"/>
    <property type="match status" value="1"/>
</dbReference>